<protein>
    <submittedName>
        <fullName evidence="1">Uncharacterized protein</fullName>
    </submittedName>
</protein>
<proteinExistence type="predicted"/>
<dbReference type="EMBL" id="NILF01000069">
    <property type="protein sequence ID" value="TWL32775.1"/>
    <property type="molecule type" value="Genomic_DNA"/>
</dbReference>
<evidence type="ECO:0000313" key="3">
    <source>
        <dbReference type="Proteomes" id="UP000185604"/>
    </source>
</evidence>
<comment type="caution">
    <text evidence="1">The sequence shown here is derived from an EMBL/GenBank/DDBJ whole genome shotgun (WGS) entry which is preliminary data.</text>
</comment>
<reference evidence="2 4" key="2">
    <citation type="submission" date="2019-06" db="EMBL/GenBank/DDBJ databases">
        <title>Genome sequence analysis of &gt;100 Bacillus licheniformis strains suggests intrinsic resistance to this species.</title>
        <authorList>
            <person name="Wels M."/>
            <person name="Siezen R.J."/>
            <person name="Johansen E."/>
            <person name="Stuer-Lauridsen B."/>
            <person name="Bjerre K."/>
            <person name="Nielsen B.K.K."/>
        </authorList>
    </citation>
    <scope>NUCLEOTIDE SEQUENCE [LARGE SCALE GENOMIC DNA]</scope>
    <source>
        <strain evidence="2 4">BAC-15381</strain>
    </source>
</reference>
<dbReference type="Proteomes" id="UP000429980">
    <property type="component" value="Unassembled WGS sequence"/>
</dbReference>
<name>A0A6I7TKV6_9BACI</name>
<organism evidence="1 3">
    <name type="scientific">Bacillus paralicheniformis</name>
    <dbReference type="NCBI Taxonomy" id="1648923"/>
    <lineage>
        <taxon>Bacteria</taxon>
        <taxon>Bacillati</taxon>
        <taxon>Bacillota</taxon>
        <taxon>Bacilli</taxon>
        <taxon>Bacillales</taxon>
        <taxon>Bacillaceae</taxon>
        <taxon>Bacillus</taxon>
    </lineage>
</organism>
<keyword evidence="4" id="KW-1185">Reference proteome</keyword>
<sequence length="39" mass="4257">MPDQSAGPYPPAFSTLLYTVRPSAKTAINVANNTFRLVF</sequence>
<dbReference type="EMBL" id="LKPO01000026">
    <property type="protein sequence ID" value="OLF87627.1"/>
    <property type="molecule type" value="Genomic_DNA"/>
</dbReference>
<dbReference type="AlphaFoldDB" id="A0A6I7TKV6"/>
<reference evidence="1 3" key="1">
    <citation type="journal article" date="2016" name="Front. Microbiol.">
        <title>High-Level Heat Resistance of Spores of Bacillus amyloliquefaciens and Bacillus licheniformis Results from the Presence of a spoVA Operon in a Tn1546 Transposon.</title>
        <authorList>
            <person name="Berendsen E.M."/>
            <person name="Koning R.A."/>
            <person name="Boekhorst J."/>
            <person name="de Jong A."/>
            <person name="Kuipers O.P."/>
            <person name="Wells-Bennik M.H."/>
        </authorList>
    </citation>
    <scope>NUCLEOTIDE SEQUENCE [LARGE SCALE GENOMIC DNA]</scope>
    <source>
        <strain evidence="1 3">B4121</strain>
    </source>
</reference>
<evidence type="ECO:0000313" key="2">
    <source>
        <dbReference type="EMBL" id="TWL32775.1"/>
    </source>
</evidence>
<evidence type="ECO:0000313" key="4">
    <source>
        <dbReference type="Proteomes" id="UP000429980"/>
    </source>
</evidence>
<dbReference type="Proteomes" id="UP000185604">
    <property type="component" value="Unassembled WGS sequence"/>
</dbReference>
<accession>A0A6I7TKV6</accession>
<gene>
    <name evidence="1" type="ORF">B4121_4079</name>
    <name evidence="2" type="ORF">CHCC15381_0997</name>
</gene>
<evidence type="ECO:0000313" key="1">
    <source>
        <dbReference type="EMBL" id="OLF87627.1"/>
    </source>
</evidence>